<comment type="caution">
    <text evidence="1">The sequence shown here is derived from an EMBL/GenBank/DDBJ whole genome shotgun (WGS) entry which is preliminary data.</text>
</comment>
<sequence>MNEQEPPVLVVARNNVYKVSEWNEGLPTVAKAAE</sequence>
<dbReference type="EMBL" id="SJPG01000001">
    <property type="protein sequence ID" value="TWT59749.1"/>
    <property type="molecule type" value="Genomic_DNA"/>
</dbReference>
<evidence type="ECO:0000313" key="2">
    <source>
        <dbReference type="Proteomes" id="UP000316095"/>
    </source>
</evidence>
<organism evidence="1 2">
    <name type="scientific">Rubinisphaera italica</name>
    <dbReference type="NCBI Taxonomy" id="2527969"/>
    <lineage>
        <taxon>Bacteria</taxon>
        <taxon>Pseudomonadati</taxon>
        <taxon>Planctomycetota</taxon>
        <taxon>Planctomycetia</taxon>
        <taxon>Planctomycetales</taxon>
        <taxon>Planctomycetaceae</taxon>
        <taxon>Rubinisphaera</taxon>
    </lineage>
</organism>
<dbReference type="AlphaFoldDB" id="A0A5C5XAR6"/>
<reference evidence="1 2" key="1">
    <citation type="submission" date="2019-02" db="EMBL/GenBank/DDBJ databases">
        <title>Deep-cultivation of Planctomycetes and their phenomic and genomic characterization uncovers novel biology.</title>
        <authorList>
            <person name="Wiegand S."/>
            <person name="Jogler M."/>
            <person name="Boedeker C."/>
            <person name="Pinto D."/>
            <person name="Vollmers J."/>
            <person name="Rivas-Marin E."/>
            <person name="Kohn T."/>
            <person name="Peeters S.H."/>
            <person name="Heuer A."/>
            <person name="Rast P."/>
            <person name="Oberbeckmann S."/>
            <person name="Bunk B."/>
            <person name="Jeske O."/>
            <person name="Meyerdierks A."/>
            <person name="Storesund J.E."/>
            <person name="Kallscheuer N."/>
            <person name="Luecker S."/>
            <person name="Lage O.M."/>
            <person name="Pohl T."/>
            <person name="Merkel B.J."/>
            <person name="Hornburger P."/>
            <person name="Mueller R.-W."/>
            <person name="Bruemmer F."/>
            <person name="Labrenz M."/>
            <person name="Spormann A.M."/>
            <person name="Op Den Camp H."/>
            <person name="Overmann J."/>
            <person name="Amann R."/>
            <person name="Jetten M.S.M."/>
            <person name="Mascher T."/>
            <person name="Medema M.H."/>
            <person name="Devos D.P."/>
            <person name="Kaster A.-K."/>
            <person name="Ovreas L."/>
            <person name="Rohde M."/>
            <person name="Galperin M.Y."/>
            <person name="Jogler C."/>
        </authorList>
    </citation>
    <scope>NUCLEOTIDE SEQUENCE [LARGE SCALE GENOMIC DNA]</scope>
    <source>
        <strain evidence="1 2">Pan54</strain>
    </source>
</reference>
<dbReference type="Proteomes" id="UP000316095">
    <property type="component" value="Unassembled WGS sequence"/>
</dbReference>
<gene>
    <name evidence="1" type="ORF">Pan54_04590</name>
</gene>
<accession>A0A5C5XAR6</accession>
<keyword evidence="2" id="KW-1185">Reference proteome</keyword>
<protein>
    <submittedName>
        <fullName evidence="1">Uncharacterized protein</fullName>
    </submittedName>
</protein>
<evidence type="ECO:0000313" key="1">
    <source>
        <dbReference type="EMBL" id="TWT59749.1"/>
    </source>
</evidence>
<name>A0A5C5XAR6_9PLAN</name>
<proteinExistence type="predicted"/>